<accession>A0A816RJE7</accession>
<proteinExistence type="predicted"/>
<feature type="compositionally biased region" description="Basic and acidic residues" evidence="1">
    <location>
        <begin position="1"/>
        <end position="11"/>
    </location>
</feature>
<feature type="compositionally biased region" description="Polar residues" evidence="1">
    <location>
        <begin position="12"/>
        <end position="24"/>
    </location>
</feature>
<feature type="non-terminal residue" evidence="2">
    <location>
        <position position="1"/>
    </location>
</feature>
<protein>
    <submittedName>
        <fullName evidence="2">(rape) hypothetical protein</fullName>
    </submittedName>
</protein>
<dbReference type="Proteomes" id="UP001295469">
    <property type="component" value="Chromosome C01"/>
</dbReference>
<feature type="region of interest" description="Disordered" evidence="1">
    <location>
        <begin position="1"/>
        <end position="24"/>
    </location>
</feature>
<evidence type="ECO:0000256" key="1">
    <source>
        <dbReference type="SAM" id="MobiDB-lite"/>
    </source>
</evidence>
<sequence length="69" mass="7206">LLSSRLSEEGSKSTTCVSSVGPNGDSSVFSCLLRQTSFSVLFASPPSSLLKPVREGPKPTISSCIALNF</sequence>
<name>A0A816RJE7_BRANA</name>
<reference evidence="2" key="1">
    <citation type="submission" date="2021-01" db="EMBL/GenBank/DDBJ databases">
        <authorList>
            <consortium name="Genoscope - CEA"/>
            <person name="William W."/>
        </authorList>
    </citation>
    <scope>NUCLEOTIDE SEQUENCE</scope>
</reference>
<dbReference type="AlphaFoldDB" id="A0A816RJE7"/>
<dbReference type="EMBL" id="HG994365">
    <property type="protein sequence ID" value="CAF2073224.1"/>
    <property type="molecule type" value="Genomic_DNA"/>
</dbReference>
<organism evidence="2">
    <name type="scientific">Brassica napus</name>
    <name type="common">Rape</name>
    <dbReference type="NCBI Taxonomy" id="3708"/>
    <lineage>
        <taxon>Eukaryota</taxon>
        <taxon>Viridiplantae</taxon>
        <taxon>Streptophyta</taxon>
        <taxon>Embryophyta</taxon>
        <taxon>Tracheophyta</taxon>
        <taxon>Spermatophyta</taxon>
        <taxon>Magnoliopsida</taxon>
        <taxon>eudicotyledons</taxon>
        <taxon>Gunneridae</taxon>
        <taxon>Pentapetalae</taxon>
        <taxon>rosids</taxon>
        <taxon>malvids</taxon>
        <taxon>Brassicales</taxon>
        <taxon>Brassicaceae</taxon>
        <taxon>Brassiceae</taxon>
        <taxon>Brassica</taxon>
    </lineage>
</organism>
<gene>
    <name evidence="2" type="ORF">DARMORV10_C01P27550.1</name>
</gene>
<evidence type="ECO:0000313" key="2">
    <source>
        <dbReference type="EMBL" id="CAF2073224.1"/>
    </source>
</evidence>